<dbReference type="PROSITE" id="PS50943">
    <property type="entry name" value="HTH_CROC1"/>
    <property type="match status" value="1"/>
</dbReference>
<dbReference type="Proteomes" id="UP001165269">
    <property type="component" value="Unassembled WGS sequence"/>
</dbReference>
<evidence type="ECO:0000256" key="1">
    <source>
        <dbReference type="SAM" id="MobiDB-lite"/>
    </source>
</evidence>
<dbReference type="Pfam" id="PF13560">
    <property type="entry name" value="HTH_31"/>
    <property type="match status" value="1"/>
</dbReference>
<dbReference type="InterPro" id="IPR001387">
    <property type="entry name" value="Cro/C1-type_HTH"/>
</dbReference>
<dbReference type="InterPro" id="IPR010982">
    <property type="entry name" value="Lambda_DNA-bd_dom_sf"/>
</dbReference>
<feature type="domain" description="HTH cro/C1-type" evidence="2">
    <location>
        <begin position="35"/>
        <end position="90"/>
    </location>
</feature>
<evidence type="ECO:0000259" key="2">
    <source>
        <dbReference type="PROSITE" id="PS50943"/>
    </source>
</evidence>
<dbReference type="EMBL" id="JALDAY010000011">
    <property type="protein sequence ID" value="MCI3276243.1"/>
    <property type="molecule type" value="Genomic_DNA"/>
</dbReference>
<evidence type="ECO:0000313" key="3">
    <source>
        <dbReference type="EMBL" id="MCI3276243.1"/>
    </source>
</evidence>
<dbReference type="SUPFAM" id="SSF47413">
    <property type="entry name" value="lambda repressor-like DNA-binding domains"/>
    <property type="match status" value="1"/>
</dbReference>
<organism evidence="3 4">
    <name type="scientific">Streptomyces cylindrosporus</name>
    <dbReference type="NCBI Taxonomy" id="2927583"/>
    <lineage>
        <taxon>Bacteria</taxon>
        <taxon>Bacillati</taxon>
        <taxon>Actinomycetota</taxon>
        <taxon>Actinomycetes</taxon>
        <taxon>Kitasatosporales</taxon>
        <taxon>Streptomycetaceae</taxon>
        <taxon>Streptomyces</taxon>
    </lineage>
</organism>
<dbReference type="CDD" id="cd00093">
    <property type="entry name" value="HTH_XRE"/>
    <property type="match status" value="1"/>
</dbReference>
<gene>
    <name evidence="3" type="ORF">MQP27_34720</name>
</gene>
<proteinExistence type="predicted"/>
<reference evidence="3" key="1">
    <citation type="submission" date="2022-03" db="EMBL/GenBank/DDBJ databases">
        <title>Streptomyces 7R015 and 7R016 isolated from Barleria lupulina in Thailand.</title>
        <authorList>
            <person name="Kanchanasin P."/>
            <person name="Phongsopitanun W."/>
            <person name="Tanasupawat S."/>
        </authorList>
    </citation>
    <scope>NUCLEOTIDE SEQUENCE</scope>
    <source>
        <strain evidence="3">7R015</strain>
    </source>
</reference>
<dbReference type="Gene3D" id="1.10.260.40">
    <property type="entry name" value="lambda repressor-like DNA-binding domains"/>
    <property type="match status" value="1"/>
</dbReference>
<dbReference type="RefSeq" id="WP_242772617.1">
    <property type="nucleotide sequence ID" value="NZ_JALDAY010000011.1"/>
</dbReference>
<accession>A0ABS9YG93</accession>
<sequence length="503" mass="55394">MRETPPPAASKPTQWLYEAEERHAPPDGSNLQGALRAYRYTHKLTQQDLADLLGYDQSYVSLLERGKRSIRDVDELRRIAGTLGLPEDELGLLPAAMSGRDEHALRPAGADASPYEAVEDQRRWRLVRRELNRRRSELTAAAASLYPEFERVGNSPALTRPGWMAPAPFDLAAVELSWLNQVPSPALVGSEPEAEGVRPLSARGGRYDRYSQAIRAVDKPSLFENRPSFRLMDTAWADADARMAFGYTTYFDMVDVCEGVAHELAGAWLAAGSDPAWLQSPRWEDLPFRSLVGDPFDLARRPLLPSIDTLTIRRDRAGDASFVLHHRSAVNVALAGGIYHIMPAGVFQPSSVMPWDQSNDFDLWRNMLREYAEEFLGMPEADGSSGEPIDYDGTEPFKSLSEARRAGKLQAFTFGIGLDPLTLAGEILAVVVIDADVYDRVFHTMVSQNTEGAVVSASAADVAAGIPFTEANVRRLLDSEPLAPAAAACLDLAWQHRKLILPG</sequence>
<keyword evidence="4" id="KW-1185">Reference proteome</keyword>
<dbReference type="SMART" id="SM00530">
    <property type="entry name" value="HTH_XRE"/>
    <property type="match status" value="1"/>
</dbReference>
<protein>
    <submittedName>
        <fullName evidence="3">Helix-turn-helix transcriptional regulator</fullName>
    </submittedName>
</protein>
<evidence type="ECO:0000313" key="4">
    <source>
        <dbReference type="Proteomes" id="UP001165269"/>
    </source>
</evidence>
<feature type="region of interest" description="Disordered" evidence="1">
    <location>
        <begin position="1"/>
        <end position="29"/>
    </location>
</feature>
<name>A0ABS9YG93_9ACTN</name>
<comment type="caution">
    <text evidence="3">The sequence shown here is derived from an EMBL/GenBank/DDBJ whole genome shotgun (WGS) entry which is preliminary data.</text>
</comment>